<dbReference type="STRING" id="1121899.GCA_000430025_01218"/>
<proteinExistence type="predicted"/>
<evidence type="ECO:0000313" key="2">
    <source>
        <dbReference type="Proteomes" id="UP000030121"/>
    </source>
</evidence>
<reference evidence="1 2" key="1">
    <citation type="submission" date="2013-09" db="EMBL/GenBank/DDBJ databases">
        <authorList>
            <person name="Zeng Z."/>
            <person name="Chen C."/>
        </authorList>
    </citation>
    <scope>NUCLEOTIDE SEQUENCE [LARGE SCALE GENOMIC DNA]</scope>
    <source>
        <strain evidence="1 2">GH29-5</strain>
    </source>
</reference>
<comment type="caution">
    <text evidence="1">The sequence shown here is derived from an EMBL/GenBank/DDBJ whole genome shotgun (WGS) entry which is preliminary data.</text>
</comment>
<protein>
    <submittedName>
        <fullName evidence="1">Uncharacterized protein</fullName>
    </submittedName>
</protein>
<name>A0A0A2M3E2_9FLAO</name>
<dbReference type="AlphaFoldDB" id="A0A0A2M3E2"/>
<organism evidence="1 2">
    <name type="scientific">Flavobacterium suncheonense GH29-5 = DSM 17707</name>
    <dbReference type="NCBI Taxonomy" id="1121899"/>
    <lineage>
        <taxon>Bacteria</taxon>
        <taxon>Pseudomonadati</taxon>
        <taxon>Bacteroidota</taxon>
        <taxon>Flavobacteriia</taxon>
        <taxon>Flavobacteriales</taxon>
        <taxon>Flavobacteriaceae</taxon>
        <taxon>Flavobacterium</taxon>
    </lineage>
</organism>
<dbReference type="Pfam" id="PF21813">
    <property type="entry name" value="DUF6882"/>
    <property type="match status" value="1"/>
</dbReference>
<dbReference type="InterPro" id="IPR049249">
    <property type="entry name" value="DUF6882"/>
</dbReference>
<dbReference type="Proteomes" id="UP000030121">
    <property type="component" value="Unassembled WGS sequence"/>
</dbReference>
<evidence type="ECO:0000313" key="1">
    <source>
        <dbReference type="EMBL" id="KGO87142.1"/>
    </source>
</evidence>
<dbReference type="eggNOG" id="ENOG502Z8SY">
    <property type="taxonomic scope" value="Bacteria"/>
</dbReference>
<sequence length="160" mass="19171">MTPKDTKEFEKLSKISYEYLNKQQEEVEEKYGIGKYENWFYDQEKGTLTFSDKGIDKIIIKYEEVGSISKISNTWLWSWANPHLDEKIKTEINFVKEYGKKQKLEKLIKRKWNADEYDGWEMTAISAYLMKAKGAYRVPTEKTFSFMIYKEIIDLRKTNK</sequence>
<keyword evidence="2" id="KW-1185">Reference proteome</keyword>
<dbReference type="EMBL" id="JRLW01000021">
    <property type="protein sequence ID" value="KGO87142.1"/>
    <property type="molecule type" value="Genomic_DNA"/>
</dbReference>
<gene>
    <name evidence="1" type="ORF">Q764_13195</name>
</gene>
<accession>A0A0A2M3E2</accession>